<dbReference type="KEGG" id="blr:BRLA_c046190"/>
<dbReference type="HOGENOM" id="CLU_1400145_0_0_9"/>
<reference evidence="1 2" key="1">
    <citation type="journal article" date="2011" name="J. Bacteriol.">
        <title>Genome sequence of Brevibacillus laterosporus LMG 15441, a pathogen of invertebrates.</title>
        <authorList>
            <person name="Djukic M."/>
            <person name="Poehlein A."/>
            <person name="Thurmer A."/>
            <person name="Daniel R."/>
        </authorList>
    </citation>
    <scope>NUCLEOTIDE SEQUENCE [LARGE SCALE GENOMIC DNA]</scope>
    <source>
        <strain evidence="1 2">LMG 15441</strain>
    </source>
</reference>
<dbReference type="STRING" id="1042163.BRLA_c046190"/>
<dbReference type="Proteomes" id="UP000005850">
    <property type="component" value="Chromosome"/>
</dbReference>
<proteinExistence type="predicted"/>
<dbReference type="AlphaFoldDB" id="A0A075R8H8"/>
<protein>
    <submittedName>
        <fullName evidence="1">Uncharacterized protein</fullName>
    </submittedName>
</protein>
<accession>A0A075R8H8</accession>
<dbReference type="EMBL" id="CP007806">
    <property type="protein sequence ID" value="AIG28882.1"/>
    <property type="molecule type" value="Genomic_DNA"/>
</dbReference>
<organism evidence="1 2">
    <name type="scientific">Brevibacillus laterosporus LMG 15441</name>
    <dbReference type="NCBI Taxonomy" id="1042163"/>
    <lineage>
        <taxon>Bacteria</taxon>
        <taxon>Bacillati</taxon>
        <taxon>Bacillota</taxon>
        <taxon>Bacilli</taxon>
        <taxon>Bacillales</taxon>
        <taxon>Paenibacillaceae</taxon>
        <taxon>Brevibacillus</taxon>
    </lineage>
</organism>
<dbReference type="RefSeq" id="WP_003334037.1">
    <property type="nucleotide sequence ID" value="NZ_CP007806.1"/>
</dbReference>
<evidence type="ECO:0000313" key="2">
    <source>
        <dbReference type="Proteomes" id="UP000005850"/>
    </source>
</evidence>
<name>A0A075R8H8_BRELA</name>
<keyword evidence="2" id="KW-1185">Reference proteome</keyword>
<sequence length="194" mass="22322">MKRLKIILLLCLLSLSIILLNGCEQISNNETALNSTEIEQFNDKFLHIKANFKQEDFIEVTDDWDIRNLVPELQGEPRDKHSQFRETNKTLVYKNSKNGVIVMVGISLNPLKNSEWRNALHYSPSFYNAKEEEKGITKNYSDIFPNTTLTIYNFTSKGMNISIASISDRSKIPDPDDIHSDFFASLTKFINDQI</sequence>
<evidence type="ECO:0000313" key="1">
    <source>
        <dbReference type="EMBL" id="AIG28882.1"/>
    </source>
</evidence>
<gene>
    <name evidence="1" type="ORF">BRLA_c046190</name>
</gene>